<keyword evidence="4" id="KW-1185">Reference proteome</keyword>
<name>A0A7I4Y8S7_HAECO</name>
<feature type="coiled-coil region" evidence="1">
    <location>
        <begin position="51"/>
        <end position="78"/>
    </location>
</feature>
<dbReference type="PROSITE" id="PS50878">
    <property type="entry name" value="RT_POL"/>
    <property type="match status" value="1"/>
</dbReference>
<evidence type="ECO:0000313" key="4">
    <source>
        <dbReference type="Proteomes" id="UP000025227"/>
    </source>
</evidence>
<sequence length="449" mass="50699">MDLRSGASRSANGKKQGEPGAVDVVLPKELQEQVEAITKSSRIADGIKKVITAITRELQSLRLENIELRQELDCVRKLVPRESSPVTSVDTVLQDRGRTASGSVPASTEAGLPYQEVERLRYLSRRIKDFKQIGCLRRGEVVAFSPVDKANLLADHFESVFQEDDGNVPDWFSPSVEPMKEVPWFIASELYELIMKWPGSSSVTPDFVPFFVLQRIAAVICGPLAYIYNQSLCFGEVPMRWKHSFVTPLLKKEPSWNPENYRPVSITSLFCRLSEKVLKKHVSRHLSSNHIVSRHQHGFTPGLFIETNMIECLDDWTEALDDKLSCDVIYFDFAKAFDRVSHKKLIVKLKALKFHPIITTWISEFLSNRTFQVKIGQSFSEVRRVISGVPQGGVLSPVLFNVFTAELPDMLREVGVTPKVYADDIKIYKAISVEADSQELQRAIDLTVS</sequence>
<feature type="domain" description="Reverse transcriptase" evidence="3">
    <location>
        <begin position="230"/>
        <end position="449"/>
    </location>
</feature>
<dbReference type="OrthoDB" id="410104at2759"/>
<protein>
    <submittedName>
        <fullName evidence="5">Reverse transcriptase domain-containing protein</fullName>
    </submittedName>
</protein>
<dbReference type="WBParaSite" id="HCON_00069990-00001">
    <property type="protein sequence ID" value="HCON_00069990-00001"/>
    <property type="gene ID" value="HCON_00069990"/>
</dbReference>
<organism evidence="4 5">
    <name type="scientific">Haemonchus contortus</name>
    <name type="common">Barber pole worm</name>
    <dbReference type="NCBI Taxonomy" id="6289"/>
    <lineage>
        <taxon>Eukaryota</taxon>
        <taxon>Metazoa</taxon>
        <taxon>Ecdysozoa</taxon>
        <taxon>Nematoda</taxon>
        <taxon>Chromadorea</taxon>
        <taxon>Rhabditida</taxon>
        <taxon>Rhabditina</taxon>
        <taxon>Rhabditomorpha</taxon>
        <taxon>Strongyloidea</taxon>
        <taxon>Trichostrongylidae</taxon>
        <taxon>Haemonchus</taxon>
    </lineage>
</organism>
<evidence type="ECO:0000313" key="5">
    <source>
        <dbReference type="WBParaSite" id="HCON_00069990-00001"/>
    </source>
</evidence>
<evidence type="ECO:0000256" key="2">
    <source>
        <dbReference type="SAM" id="MobiDB-lite"/>
    </source>
</evidence>
<dbReference type="AlphaFoldDB" id="A0A7I4Y8S7"/>
<dbReference type="InterPro" id="IPR000477">
    <property type="entry name" value="RT_dom"/>
</dbReference>
<accession>A0A7I4Y8S7</accession>
<dbReference type="InterPro" id="IPR043502">
    <property type="entry name" value="DNA/RNA_pol_sf"/>
</dbReference>
<reference evidence="5" key="1">
    <citation type="submission" date="2020-12" db="UniProtKB">
        <authorList>
            <consortium name="WormBaseParasite"/>
        </authorList>
    </citation>
    <scope>IDENTIFICATION</scope>
    <source>
        <strain evidence="5">MHco3</strain>
    </source>
</reference>
<keyword evidence="1" id="KW-0175">Coiled coil</keyword>
<dbReference type="SUPFAM" id="SSF56672">
    <property type="entry name" value="DNA/RNA polymerases"/>
    <property type="match status" value="1"/>
</dbReference>
<dbReference type="OMA" id="VINHEIC"/>
<proteinExistence type="predicted"/>
<dbReference type="CDD" id="cd01650">
    <property type="entry name" value="RT_nLTR_like"/>
    <property type="match status" value="1"/>
</dbReference>
<dbReference type="Pfam" id="PF00078">
    <property type="entry name" value="RVT_1"/>
    <property type="match status" value="1"/>
</dbReference>
<dbReference type="PANTHER" id="PTHR33332">
    <property type="entry name" value="REVERSE TRANSCRIPTASE DOMAIN-CONTAINING PROTEIN"/>
    <property type="match status" value="1"/>
</dbReference>
<evidence type="ECO:0000259" key="3">
    <source>
        <dbReference type="PROSITE" id="PS50878"/>
    </source>
</evidence>
<feature type="region of interest" description="Disordered" evidence="2">
    <location>
        <begin position="1"/>
        <end position="22"/>
    </location>
</feature>
<evidence type="ECO:0000256" key="1">
    <source>
        <dbReference type="SAM" id="Coils"/>
    </source>
</evidence>
<dbReference type="Proteomes" id="UP000025227">
    <property type="component" value="Unplaced"/>
</dbReference>